<sequence>MRAAPPATMAAIVALLATAAATTEATHPHLRDMIRRVFPETEETQRSEREMDAYFGDGLRAGVVFLLKDLRDISGQPYRQNKKWGKCTYLDQAIRSARSVLNKNSLLGKFPKYPLLFYHADWRDEDKTKLETAVGLNMNDGKYKSWWHPVVFGPEALPPYLYNVNATVSGWQQLHVDGDLRRETRNNIHGFGYMLMCRFYAGLIHHAPLTRKLDYYLRIDGDSRLQSVKQDPFELMKRKGAKYATLGGGYRETAGSAVALPRFYAQTNPDVKTDLWTSAGCSANAVACPATQPRAHKATAPCALRCVFDVPAEPDGVKLPVPLCKSSGAGPPRCPSFYNNFEVVDLQAFRTAEQWAFFLLAERSHAFLCEAFPGRTKPGRCGGGGMGDAIFRTLQVNTFLTPAEVLGLRATVSYHHPAPIAKFCGPRGVTDGGPPVQSIS</sequence>
<dbReference type="Gene3D" id="3.90.550.10">
    <property type="entry name" value="Spore Coat Polysaccharide Biosynthesis Protein SpsA, Chain A"/>
    <property type="match status" value="1"/>
</dbReference>
<dbReference type="GO" id="GO:0005794">
    <property type="term" value="C:Golgi apparatus"/>
    <property type="evidence" value="ECO:0007669"/>
    <property type="project" value="TreeGrafter"/>
</dbReference>
<keyword evidence="5" id="KW-1185">Reference proteome</keyword>
<reference evidence="4" key="1">
    <citation type="submission" date="2021-11" db="EMBL/GenBank/DDBJ databases">
        <authorList>
            <consortium name="Genoscope - CEA"/>
            <person name="William W."/>
        </authorList>
    </citation>
    <scope>NUCLEOTIDE SEQUENCE</scope>
</reference>
<protein>
    <submittedName>
        <fullName evidence="4">Uncharacterized protein</fullName>
    </submittedName>
</protein>
<gene>
    <name evidence="4" type="ORF">PECAL_3P01220</name>
</gene>
<keyword evidence="2" id="KW-0808">Transferase</keyword>
<dbReference type="AlphaFoldDB" id="A0A8J2SMS1"/>
<evidence type="ECO:0000313" key="4">
    <source>
        <dbReference type="EMBL" id="CAH0370247.1"/>
    </source>
</evidence>
<comment type="similarity">
    <text evidence="1">Belongs to the glycosyltransferase 15 family.</text>
</comment>
<evidence type="ECO:0000256" key="2">
    <source>
        <dbReference type="ARBA" id="ARBA00022679"/>
    </source>
</evidence>
<feature type="chain" id="PRO_5035162055" evidence="3">
    <location>
        <begin position="26"/>
        <end position="440"/>
    </location>
</feature>
<evidence type="ECO:0000256" key="3">
    <source>
        <dbReference type="SAM" id="SignalP"/>
    </source>
</evidence>
<dbReference type="SUPFAM" id="SSF53448">
    <property type="entry name" value="Nucleotide-diphospho-sugar transferases"/>
    <property type="match status" value="1"/>
</dbReference>
<evidence type="ECO:0000256" key="1">
    <source>
        <dbReference type="ARBA" id="ARBA00007677"/>
    </source>
</evidence>
<dbReference type="GO" id="GO:0016020">
    <property type="term" value="C:membrane"/>
    <property type="evidence" value="ECO:0007669"/>
    <property type="project" value="InterPro"/>
</dbReference>
<organism evidence="4 5">
    <name type="scientific">Pelagomonas calceolata</name>
    <dbReference type="NCBI Taxonomy" id="35677"/>
    <lineage>
        <taxon>Eukaryota</taxon>
        <taxon>Sar</taxon>
        <taxon>Stramenopiles</taxon>
        <taxon>Ochrophyta</taxon>
        <taxon>Pelagophyceae</taxon>
        <taxon>Pelagomonadales</taxon>
        <taxon>Pelagomonadaceae</taxon>
        <taxon>Pelagomonas</taxon>
    </lineage>
</organism>
<comment type="caution">
    <text evidence="4">The sequence shown here is derived from an EMBL/GenBank/DDBJ whole genome shotgun (WGS) entry which is preliminary data.</text>
</comment>
<accession>A0A8J2SMS1</accession>
<dbReference type="OrthoDB" id="439943at2759"/>
<keyword evidence="3" id="KW-0732">Signal</keyword>
<feature type="signal peptide" evidence="3">
    <location>
        <begin position="1"/>
        <end position="25"/>
    </location>
</feature>
<dbReference type="EMBL" id="CAKKNE010000003">
    <property type="protein sequence ID" value="CAH0370247.1"/>
    <property type="molecule type" value="Genomic_DNA"/>
</dbReference>
<dbReference type="Pfam" id="PF01793">
    <property type="entry name" value="Glyco_transf_15"/>
    <property type="match status" value="1"/>
</dbReference>
<evidence type="ECO:0000313" key="5">
    <source>
        <dbReference type="Proteomes" id="UP000789595"/>
    </source>
</evidence>
<dbReference type="GO" id="GO:0006487">
    <property type="term" value="P:protein N-linked glycosylation"/>
    <property type="evidence" value="ECO:0007669"/>
    <property type="project" value="TreeGrafter"/>
</dbReference>
<proteinExistence type="inferred from homology"/>
<name>A0A8J2SMS1_9STRA</name>
<dbReference type="PANTHER" id="PTHR31121:SF6">
    <property type="entry name" value="ALPHA-1,2 MANNOSYLTRANSFERASE KTR1"/>
    <property type="match status" value="1"/>
</dbReference>
<dbReference type="InterPro" id="IPR029044">
    <property type="entry name" value="Nucleotide-diphossugar_trans"/>
</dbReference>
<dbReference type="GO" id="GO:0000032">
    <property type="term" value="P:cell wall mannoprotein biosynthetic process"/>
    <property type="evidence" value="ECO:0007669"/>
    <property type="project" value="TreeGrafter"/>
</dbReference>
<dbReference type="PANTHER" id="PTHR31121">
    <property type="entry name" value="ALPHA-1,2 MANNOSYLTRANSFERASE KTR1"/>
    <property type="match status" value="1"/>
</dbReference>
<dbReference type="Proteomes" id="UP000789595">
    <property type="component" value="Unassembled WGS sequence"/>
</dbReference>
<dbReference type="GO" id="GO:0000026">
    <property type="term" value="F:alpha-1,2-mannosyltransferase activity"/>
    <property type="evidence" value="ECO:0007669"/>
    <property type="project" value="TreeGrafter"/>
</dbReference>
<dbReference type="InterPro" id="IPR002685">
    <property type="entry name" value="Glyco_trans_15"/>
</dbReference>